<reference evidence="1 2" key="1">
    <citation type="journal article" date="2011" name="J. Gen. Appl. Microbiol.">
        <title>Draft genome sequencing of the enigmatic yeast Saitoella complicata.</title>
        <authorList>
            <person name="Nishida H."/>
            <person name="Hamamoto M."/>
            <person name="Sugiyama J."/>
        </authorList>
    </citation>
    <scope>NUCLEOTIDE SEQUENCE [LARGE SCALE GENOMIC DNA]</scope>
    <source>
        <strain evidence="1 2">NRRL Y-17804</strain>
    </source>
</reference>
<organism evidence="1 2">
    <name type="scientific">Saitoella complicata (strain BCRC 22490 / CBS 7301 / JCM 7358 / NBRC 10748 / NRRL Y-17804)</name>
    <dbReference type="NCBI Taxonomy" id="698492"/>
    <lineage>
        <taxon>Eukaryota</taxon>
        <taxon>Fungi</taxon>
        <taxon>Dikarya</taxon>
        <taxon>Ascomycota</taxon>
        <taxon>Taphrinomycotina</taxon>
        <taxon>Taphrinomycotina incertae sedis</taxon>
        <taxon>Saitoella</taxon>
    </lineage>
</organism>
<dbReference type="Proteomes" id="UP000033140">
    <property type="component" value="Unassembled WGS sequence"/>
</dbReference>
<comment type="caution">
    <text evidence="1">The sequence shown here is derived from an EMBL/GenBank/DDBJ whole genome shotgun (WGS) entry which is preliminary data.</text>
</comment>
<reference evidence="1 2" key="2">
    <citation type="journal article" date="2014" name="J. Gen. Appl. Microbiol.">
        <title>The early diverging ascomycetous budding yeast Saitoella complicata has three histone deacetylases belonging to the Clr6, Hos2, and Rpd3 lineages.</title>
        <authorList>
            <person name="Nishida H."/>
            <person name="Matsumoto T."/>
            <person name="Kondo S."/>
            <person name="Hamamoto M."/>
            <person name="Yoshikawa H."/>
        </authorList>
    </citation>
    <scope>NUCLEOTIDE SEQUENCE [LARGE SCALE GENOMIC DNA]</scope>
    <source>
        <strain evidence="1 2">NRRL Y-17804</strain>
    </source>
</reference>
<keyword evidence="2" id="KW-1185">Reference proteome</keyword>
<protein>
    <submittedName>
        <fullName evidence="1">Uncharacterized protein</fullName>
    </submittedName>
</protein>
<evidence type="ECO:0000313" key="2">
    <source>
        <dbReference type="Proteomes" id="UP000033140"/>
    </source>
</evidence>
<sequence>MVFEEVVRSKCKRKFKCLMENRQGVGARQSYTARKEQRSVKHHPDIELRRTSRGQVEVMAKEFQVGYCCGCYSERYYRQNYAK</sequence>
<dbReference type="EMBL" id="BACD03000007">
    <property type="protein sequence ID" value="GAO47040.1"/>
    <property type="molecule type" value="Genomic_DNA"/>
</dbReference>
<proteinExistence type="predicted"/>
<reference evidence="1 2" key="3">
    <citation type="journal article" date="2015" name="Genome Announc.">
        <title>Draft Genome Sequence of the Archiascomycetous Yeast Saitoella complicata.</title>
        <authorList>
            <person name="Yamauchi K."/>
            <person name="Kondo S."/>
            <person name="Hamamoto M."/>
            <person name="Takahashi Y."/>
            <person name="Ogura Y."/>
            <person name="Hayashi T."/>
            <person name="Nishida H."/>
        </authorList>
    </citation>
    <scope>NUCLEOTIDE SEQUENCE [LARGE SCALE GENOMIC DNA]</scope>
    <source>
        <strain evidence="1 2">NRRL Y-17804</strain>
    </source>
</reference>
<gene>
    <name evidence="1" type="ORF">G7K_1253-t1</name>
</gene>
<accession>A0A0E9NCA6</accession>
<evidence type="ECO:0000313" key="1">
    <source>
        <dbReference type="EMBL" id="GAO47040.1"/>
    </source>
</evidence>
<name>A0A0E9NCA6_SAICN</name>
<dbReference type="AlphaFoldDB" id="A0A0E9NCA6"/>